<keyword evidence="4" id="KW-1185">Reference proteome</keyword>
<dbReference type="Pfam" id="PF03874">
    <property type="entry name" value="RNA_pol_Rpb4"/>
    <property type="match status" value="1"/>
</dbReference>
<dbReference type="OrthoDB" id="2186918at2759"/>
<evidence type="ECO:0008006" key="5">
    <source>
        <dbReference type="Google" id="ProtNLM"/>
    </source>
</evidence>
<comment type="caution">
    <text evidence="3">The sequence shown here is derived from an EMBL/GenBank/DDBJ whole genome shotgun (WGS) entry which is preliminary data.</text>
</comment>
<dbReference type="EMBL" id="JAEHOC010000006">
    <property type="protein sequence ID" value="KAG2441168.1"/>
    <property type="molecule type" value="Genomic_DNA"/>
</dbReference>
<sequence>MRQRREEKPTFQPQPLVQKTLEYVQKFNCGTNPEAVQAMRNYIESIGLRPYEWGLIANLMPEDSDEATKLIPSLVDNPEDLPEEQRGLAGDELDRLLAEVQNLRHA</sequence>
<dbReference type="Proteomes" id="UP000650467">
    <property type="component" value="Unassembled WGS sequence"/>
</dbReference>
<name>A0A835TDB0_CHLIN</name>
<reference evidence="3" key="1">
    <citation type="journal article" date="2020" name="bioRxiv">
        <title>Comparative genomics of Chlamydomonas.</title>
        <authorList>
            <person name="Craig R.J."/>
            <person name="Hasan A.R."/>
            <person name="Ness R.W."/>
            <person name="Keightley P.D."/>
        </authorList>
    </citation>
    <scope>NUCLEOTIDE SEQUENCE</scope>
    <source>
        <strain evidence="3">SAG 7.73</strain>
    </source>
</reference>
<dbReference type="GO" id="GO:0005634">
    <property type="term" value="C:nucleus"/>
    <property type="evidence" value="ECO:0007669"/>
    <property type="project" value="UniProtKB-SubCell"/>
</dbReference>
<dbReference type="GO" id="GO:0030880">
    <property type="term" value="C:RNA polymerase complex"/>
    <property type="evidence" value="ECO:0007669"/>
    <property type="project" value="InterPro"/>
</dbReference>
<evidence type="ECO:0000313" key="3">
    <source>
        <dbReference type="EMBL" id="KAG2441168.1"/>
    </source>
</evidence>
<dbReference type="InterPro" id="IPR010997">
    <property type="entry name" value="HRDC-like_sf"/>
</dbReference>
<dbReference type="InterPro" id="IPR038324">
    <property type="entry name" value="Rpb4/RPC9_sf"/>
</dbReference>
<dbReference type="InterPro" id="IPR045222">
    <property type="entry name" value="Rpb4-like"/>
</dbReference>
<dbReference type="AlphaFoldDB" id="A0A835TDB0"/>
<evidence type="ECO:0000256" key="1">
    <source>
        <dbReference type="ARBA" id="ARBA00004123"/>
    </source>
</evidence>
<dbReference type="Gene3D" id="1.20.1250.40">
    <property type="match status" value="1"/>
</dbReference>
<accession>A0A835TDB0</accession>
<dbReference type="GO" id="GO:0000166">
    <property type="term" value="F:nucleotide binding"/>
    <property type="evidence" value="ECO:0007669"/>
    <property type="project" value="InterPro"/>
</dbReference>
<dbReference type="InterPro" id="IPR005574">
    <property type="entry name" value="Rpb4/RPC9"/>
</dbReference>
<comment type="subcellular location">
    <subcellularLocation>
        <location evidence="1">Nucleus</location>
    </subcellularLocation>
</comment>
<proteinExistence type="predicted"/>
<protein>
    <recommendedName>
        <fullName evidence="5">RNA polymerase Rpb4/RPC9 core domain-containing protein</fullName>
    </recommendedName>
</protein>
<dbReference type="PANTHER" id="PTHR21297">
    <property type="entry name" value="DNA-DIRECTED RNA POLYMERASE II"/>
    <property type="match status" value="1"/>
</dbReference>
<organism evidence="3 4">
    <name type="scientific">Chlamydomonas incerta</name>
    <dbReference type="NCBI Taxonomy" id="51695"/>
    <lineage>
        <taxon>Eukaryota</taxon>
        <taxon>Viridiplantae</taxon>
        <taxon>Chlorophyta</taxon>
        <taxon>core chlorophytes</taxon>
        <taxon>Chlorophyceae</taxon>
        <taxon>CS clade</taxon>
        <taxon>Chlamydomonadales</taxon>
        <taxon>Chlamydomonadaceae</taxon>
        <taxon>Chlamydomonas</taxon>
    </lineage>
</organism>
<keyword evidence="2" id="KW-0539">Nucleus</keyword>
<evidence type="ECO:0000256" key="2">
    <source>
        <dbReference type="ARBA" id="ARBA00023242"/>
    </source>
</evidence>
<dbReference type="SUPFAM" id="SSF47819">
    <property type="entry name" value="HRDC-like"/>
    <property type="match status" value="1"/>
</dbReference>
<gene>
    <name evidence="3" type="ORF">HXX76_004020</name>
</gene>
<evidence type="ECO:0000313" key="4">
    <source>
        <dbReference type="Proteomes" id="UP000650467"/>
    </source>
</evidence>
<dbReference type="GO" id="GO:0006352">
    <property type="term" value="P:DNA-templated transcription initiation"/>
    <property type="evidence" value="ECO:0007669"/>
    <property type="project" value="InterPro"/>
</dbReference>